<feature type="region of interest" description="Disordered" evidence="2">
    <location>
        <begin position="1096"/>
        <end position="1171"/>
    </location>
</feature>
<feature type="compositionally biased region" description="Gly residues" evidence="2">
    <location>
        <begin position="978"/>
        <end position="987"/>
    </location>
</feature>
<feature type="region of interest" description="Disordered" evidence="2">
    <location>
        <begin position="2136"/>
        <end position="2177"/>
    </location>
</feature>
<feature type="compositionally biased region" description="Low complexity" evidence="2">
    <location>
        <begin position="1374"/>
        <end position="1394"/>
    </location>
</feature>
<feature type="region of interest" description="Disordered" evidence="2">
    <location>
        <begin position="2270"/>
        <end position="2298"/>
    </location>
</feature>
<feature type="region of interest" description="Disordered" evidence="2">
    <location>
        <begin position="1197"/>
        <end position="1218"/>
    </location>
</feature>
<evidence type="ECO:0000256" key="1">
    <source>
        <dbReference type="SAM" id="Coils"/>
    </source>
</evidence>
<feature type="region of interest" description="Disordered" evidence="2">
    <location>
        <begin position="1529"/>
        <end position="1569"/>
    </location>
</feature>
<feature type="region of interest" description="Disordered" evidence="2">
    <location>
        <begin position="1230"/>
        <end position="1276"/>
    </location>
</feature>
<feature type="compositionally biased region" description="Low complexity" evidence="2">
    <location>
        <begin position="59"/>
        <end position="69"/>
    </location>
</feature>
<feature type="region of interest" description="Disordered" evidence="2">
    <location>
        <begin position="531"/>
        <end position="557"/>
    </location>
</feature>
<name>A0AAD3HHJ8_9CHLO</name>
<gene>
    <name evidence="3" type="ORF">Agub_g1733</name>
</gene>
<accession>A0AAD3HHJ8</accession>
<sequence>MRPQAPNVPDKGPPEKAHGENFAQHFIRTLHLKLQDPSLLQAAPPPPPELFKHNDKNEAGAGADGAADGMYPGHPEAWGSPKHPFGAPPGSYKLLSSDYAWLDAPKSFSRRAASNASAKGFGGANGEEEEEPLPEPPLVMQHTRFLANARLVLIKLRQQLEEVCVGAVRRMEEAANPPPLLDDLVPAALSNMSSFAGGSAATTTAGGMASARSFGGSSLGGVSLLGGAGGRVSFSGMLGGGGRLPPGLADEVAESVRAKLCAAFEDCLSDTMDQLWGAMQYAGSKHALVDRLRQAMQQREAELEACAARQREEAANKLRAMRRQKEEIEAAAEKERSQLRALLIAANQRIEFLERDLNQMRISLETERAERNSKLDAQRAELEAALHAKEEALEAMRADHAARLDEMRALAAGLQEQLAQRQGELDKMTARATEQADMLALAFARRDGTSRELEAVTEQLEEFKRFVHLSAGMPVTEWLAGLREGEVPLMPLPGGPLDMEHGTGRAFLAAARLYGLHAVQDELRRLLPRELPWPEGGWPPAEDEGLEEGELGSPQAPPPLSGDFPPTLPVTWHRFLRAPMCTPLPPAVLMTRLADLAHAKWAADKAAYTQGLPLPDIHMFVYKHELSEHPSAAEADEAIVTLIQSLRAHKKLPRAATWLQLLQLSNPVLPPDACAFYLEAFHSLMAPGIPPPNYMDASTGVVWVSPTKWRAALTGPLVAGFDTERKAALLKQAASVRMDTHRGTNSFGMSDGDMLLTAVMGAWLSQRQSAMKELAAAWAAAEPGGGSGGVLATRMDVDQLSRVAAAGLGPDTVPQDRASQIELYFNTVQAARTSQAASRTRWSGLTVAALGQALSEVGLLPPRPTGQRMSHEGMRLATASAHMLRVSEHVAADMRLQPGFRAGASFEALEQAMARLREILAAVASGPPPAELDRRVQAGWAVLEELTGALLKARDAYRLFDAAVRDQTARMESAMGRNRGGAGGDGGKAASRPGSARLTALRGGRGARSSSRADLAAAFDAAGEPPPRTSSGGNPLVPILSRSTSTRFARPPSSGVLQRDLRAALASAHWSSDEDEEEVAMMDGESASQATLRLRGRAPRMQRSVSMAIREEPSQRAALSRSVSIKASPAASRGPSIAGVATTPSPRGAPSRSTSIVTPPGGSGSGGRAGGTLSRAVSIAAPRPLSAAAARNVEAATAAAGGTRPVAAAASPRSAMSRSVSIVTRTVSLHNGLAPDPTGAADGMADGTDPSDDDRGREDAGGGYDRYYPDDPGSPTAQRLAQLEDKYHRLRTRFGEATRTLQTAYDVSTAGGGGSAGLPSPEVLSQMRPAAKLRLVAELLAELHQECEQGVWPKLGDTVLAALVRPGAAAGPAAVPAAAAGGSPGSPSRPVSAPLGGPRRVSMRPTSAVRSGGAPPGGGARAGGGGSAGGLSAVESGTEAGAGLEEEDSEASGEQTEAQLRGSQYEVEAEEEEDEEGLGEGEVDGVPHAELQEVAGRLHAHAGHVGQVMAAAALETAALAAALEDVAGWRSRPGSSRVPAVSVLLPGGGDPASDGEAAGLSRPGSARVSMAGRMSTAGRMSMAGRMSVAGRVSMAGRPPEGPAYGSMGGEAAGAQQDMRARPVSASFIRPMSASTAPAYSSGPSGGYLDRGAGANERQGAAITRAAHDEPQPHEDDDDPRDTVYLDALRALHLAAEAEAAGEGGVGPLVTAVQELVRLLGGQPKVTADGRVIEFFPRRLPKDWRLPLLRSSLTRLYIYVCGGLLQQHERSVLLRDATADLEHRHAALVKAADELEAKAANLRGLQTALGVQLASMAAWVAHGSVMADCVTQLGMALSELKMRVKAVTAAEKAAEKAAAKAAAAAEKAGATDKAAGTKAAATGTAPLKASASYVIPIPPPGTSAPGTAAGAGGASSSPAAAPGSPVRAVLAVPVQPASSEITVKAIEVACKSVAVPATDWEVVQRSVKTLAAAVGRLRTAAGQLAVLAQSGVQAECLKQGSSWTGRAAAMGPLLPSGDQILVVNVNLAAAAAAATATGKRTVTISPDALPPGTTKDHAADHAAPQSTEPQPQQQHQPQLELPEGERKQEQPGQLPPGQQQQQQPQAQTQEEYKFVVELQPAQAGALPGALEGIIAAAPPGSPSRAGTQSKVPYSRKVYDSDTDTDSDSESDDQSPHAQGGLLRLRIKPSLADAAVSSAPGGVPQYPDAGTPAVSREASRAALEEEGPPGFTLEMAMKRAFMALSSGGGASSLPPGEALIQLSNDLLRRSSLAAQQRRPRDGSRSASRGASRFRSSGAAAAEDALGRVPPYYARRPLTARAFVEGVMLHARQDQLQRNTESIGPMPRGGLPHVEQLARADARAAAAREQQHALQVGGPEPEPATALEALLWQHREAAAAASAAATSAVVEAVSAAAAVMAHGAGREGGSAGGGVQRATSPHGTAAAAGIRARSEADGASPRGRQSLGGLSPERGRPKSGRLATLPSASYGGAAVTTAGSEAALPPSDAQLGYYPGLQVDAAGRLMDWRLPLLVPFRTQSPLRRSPLKGRRVP</sequence>
<feature type="coiled-coil region" evidence="1">
    <location>
        <begin position="289"/>
        <end position="431"/>
    </location>
</feature>
<reference evidence="3 4" key="1">
    <citation type="journal article" date="2021" name="Sci. Rep.">
        <title>Genome sequencing of the multicellular alga Astrephomene provides insights into convergent evolution of germ-soma differentiation.</title>
        <authorList>
            <person name="Yamashita S."/>
            <person name="Yamamoto K."/>
            <person name="Matsuzaki R."/>
            <person name="Suzuki S."/>
            <person name="Yamaguchi H."/>
            <person name="Hirooka S."/>
            <person name="Minakuchi Y."/>
            <person name="Miyagishima S."/>
            <person name="Kawachi M."/>
            <person name="Toyoda A."/>
            <person name="Nozaki H."/>
        </authorList>
    </citation>
    <scope>NUCLEOTIDE SEQUENCE [LARGE SCALE GENOMIC DNA]</scope>
    <source>
        <strain evidence="3 4">NIES-4017</strain>
    </source>
</reference>
<feature type="region of interest" description="Disordered" evidence="2">
    <location>
        <begin position="36"/>
        <end position="84"/>
    </location>
</feature>
<dbReference type="EMBL" id="BMAR01000001">
    <property type="protein sequence ID" value="GFR41092.1"/>
    <property type="molecule type" value="Genomic_DNA"/>
</dbReference>
<proteinExistence type="predicted"/>
<feature type="compositionally biased region" description="Gly residues" evidence="2">
    <location>
        <begin position="1414"/>
        <end position="1429"/>
    </location>
</feature>
<feature type="compositionally biased region" description="Low complexity" evidence="2">
    <location>
        <begin position="2063"/>
        <end position="2080"/>
    </location>
</feature>
<dbReference type="PANTHER" id="PTHR46345">
    <property type="entry name" value="INVERTED FORMIN-2"/>
    <property type="match status" value="1"/>
</dbReference>
<feature type="compositionally biased region" description="Gly residues" evidence="2">
    <location>
        <begin position="2423"/>
        <end position="2432"/>
    </location>
</feature>
<feature type="compositionally biased region" description="Acidic residues" evidence="2">
    <location>
        <begin position="1467"/>
        <end position="1483"/>
    </location>
</feature>
<evidence type="ECO:0000313" key="3">
    <source>
        <dbReference type="EMBL" id="GFR41092.1"/>
    </source>
</evidence>
<evidence type="ECO:0000256" key="2">
    <source>
        <dbReference type="SAM" id="MobiDB-lite"/>
    </source>
</evidence>
<feature type="region of interest" description="Disordered" evidence="2">
    <location>
        <begin position="1374"/>
        <end position="1483"/>
    </location>
</feature>
<dbReference type="PANTHER" id="PTHR46345:SF8">
    <property type="entry name" value="FORMIN 3, ISOFORM B"/>
    <property type="match status" value="1"/>
</dbReference>
<feature type="compositionally biased region" description="Acidic residues" evidence="2">
    <location>
        <begin position="541"/>
        <end position="550"/>
    </location>
</feature>
<comment type="caution">
    <text evidence="3">The sequence shown here is derived from an EMBL/GenBank/DDBJ whole genome shotgun (WGS) entry which is preliminary data.</text>
</comment>
<keyword evidence="1" id="KW-0175">Coiled coil</keyword>
<feature type="region of interest" description="Disordered" evidence="2">
    <location>
        <begin position="972"/>
        <end position="994"/>
    </location>
</feature>
<organism evidence="3 4">
    <name type="scientific">Astrephomene gubernaculifera</name>
    <dbReference type="NCBI Taxonomy" id="47775"/>
    <lineage>
        <taxon>Eukaryota</taxon>
        <taxon>Viridiplantae</taxon>
        <taxon>Chlorophyta</taxon>
        <taxon>core chlorophytes</taxon>
        <taxon>Chlorophyceae</taxon>
        <taxon>CS clade</taxon>
        <taxon>Chlamydomonadales</taxon>
        <taxon>Astrephomenaceae</taxon>
        <taxon>Astrephomene</taxon>
    </lineage>
</organism>
<feature type="compositionally biased region" description="Low complexity" evidence="2">
    <location>
        <begin position="2282"/>
        <end position="2298"/>
    </location>
</feature>
<dbReference type="Proteomes" id="UP001054857">
    <property type="component" value="Unassembled WGS sequence"/>
</dbReference>
<feature type="compositionally biased region" description="Gly residues" evidence="2">
    <location>
        <begin position="1161"/>
        <end position="1170"/>
    </location>
</feature>
<evidence type="ECO:0000313" key="4">
    <source>
        <dbReference type="Proteomes" id="UP001054857"/>
    </source>
</evidence>
<feature type="region of interest" description="Disordered" evidence="2">
    <location>
        <begin position="2422"/>
        <end position="2483"/>
    </location>
</feature>
<feature type="region of interest" description="Disordered" evidence="2">
    <location>
        <begin position="2193"/>
        <end position="2223"/>
    </location>
</feature>
<feature type="coiled-coil region" evidence="1">
    <location>
        <begin position="1777"/>
        <end position="1804"/>
    </location>
</feature>
<feature type="region of interest" description="Disordered" evidence="2">
    <location>
        <begin position="2035"/>
        <end position="2109"/>
    </location>
</feature>
<protein>
    <submittedName>
        <fullName evidence="3">Uncharacterized protein</fullName>
    </submittedName>
</protein>
<feature type="compositionally biased region" description="Polar residues" evidence="2">
    <location>
        <begin position="1452"/>
        <end position="1462"/>
    </location>
</feature>
<keyword evidence="4" id="KW-1185">Reference proteome</keyword>
<feature type="compositionally biased region" description="Low complexity" evidence="2">
    <location>
        <begin position="2089"/>
        <end position="2108"/>
    </location>
</feature>
<feature type="compositionally biased region" description="Acidic residues" evidence="2">
    <location>
        <begin position="2159"/>
        <end position="2171"/>
    </location>
</feature>
<feature type="region of interest" description="Disordered" evidence="2">
    <location>
        <begin position="1"/>
        <end position="20"/>
    </location>
</feature>